<organism evidence="2 3">
    <name type="scientific">Chara braunii</name>
    <name type="common">Braun's stonewort</name>
    <dbReference type="NCBI Taxonomy" id="69332"/>
    <lineage>
        <taxon>Eukaryota</taxon>
        <taxon>Viridiplantae</taxon>
        <taxon>Streptophyta</taxon>
        <taxon>Charophyceae</taxon>
        <taxon>Charales</taxon>
        <taxon>Characeae</taxon>
        <taxon>Chara</taxon>
    </lineage>
</organism>
<evidence type="ECO:0000313" key="3">
    <source>
        <dbReference type="Proteomes" id="UP000265515"/>
    </source>
</evidence>
<protein>
    <submittedName>
        <fullName evidence="2">Uncharacterized protein</fullName>
    </submittedName>
</protein>
<proteinExistence type="predicted"/>
<dbReference type="EMBL" id="BFEA01000200">
    <property type="protein sequence ID" value="GBG74287.1"/>
    <property type="molecule type" value="Genomic_DNA"/>
</dbReference>
<gene>
    <name evidence="2" type="ORF">CBR_g18698</name>
</gene>
<name>A0A388KW61_CHABU</name>
<sequence length="75" mass="8497">MLSSRKSTQLAAADADWAMGLTESPYPRLSDAQLKKEHTVGRRRRRLGDGLNRKSIPKTLRASCQDTVRKGMHCW</sequence>
<evidence type="ECO:0000313" key="2">
    <source>
        <dbReference type="EMBL" id="GBG74287.1"/>
    </source>
</evidence>
<dbReference type="Proteomes" id="UP000265515">
    <property type="component" value="Unassembled WGS sequence"/>
</dbReference>
<dbReference type="AlphaFoldDB" id="A0A388KW61"/>
<comment type="caution">
    <text evidence="2">The sequence shown here is derived from an EMBL/GenBank/DDBJ whole genome shotgun (WGS) entry which is preliminary data.</text>
</comment>
<feature type="region of interest" description="Disordered" evidence="1">
    <location>
        <begin position="35"/>
        <end position="54"/>
    </location>
</feature>
<keyword evidence="3" id="KW-1185">Reference proteome</keyword>
<evidence type="ECO:0000256" key="1">
    <source>
        <dbReference type="SAM" id="MobiDB-lite"/>
    </source>
</evidence>
<reference evidence="2 3" key="1">
    <citation type="journal article" date="2018" name="Cell">
        <title>The Chara Genome: Secondary Complexity and Implications for Plant Terrestrialization.</title>
        <authorList>
            <person name="Nishiyama T."/>
            <person name="Sakayama H."/>
            <person name="Vries J.D."/>
            <person name="Buschmann H."/>
            <person name="Saint-Marcoux D."/>
            <person name="Ullrich K.K."/>
            <person name="Haas F.B."/>
            <person name="Vanderstraeten L."/>
            <person name="Becker D."/>
            <person name="Lang D."/>
            <person name="Vosolsobe S."/>
            <person name="Rombauts S."/>
            <person name="Wilhelmsson P.K.I."/>
            <person name="Janitza P."/>
            <person name="Kern R."/>
            <person name="Heyl A."/>
            <person name="Rumpler F."/>
            <person name="Villalobos L.I.A.C."/>
            <person name="Clay J.M."/>
            <person name="Skokan R."/>
            <person name="Toyoda A."/>
            <person name="Suzuki Y."/>
            <person name="Kagoshima H."/>
            <person name="Schijlen E."/>
            <person name="Tajeshwar N."/>
            <person name="Catarino B."/>
            <person name="Hetherington A.J."/>
            <person name="Saltykova A."/>
            <person name="Bonnot C."/>
            <person name="Breuninger H."/>
            <person name="Symeonidi A."/>
            <person name="Radhakrishnan G.V."/>
            <person name="Van Nieuwerburgh F."/>
            <person name="Deforce D."/>
            <person name="Chang C."/>
            <person name="Karol K.G."/>
            <person name="Hedrich R."/>
            <person name="Ulvskov P."/>
            <person name="Glockner G."/>
            <person name="Delwiche C.F."/>
            <person name="Petrasek J."/>
            <person name="Van de Peer Y."/>
            <person name="Friml J."/>
            <person name="Beilby M."/>
            <person name="Dolan L."/>
            <person name="Kohara Y."/>
            <person name="Sugano S."/>
            <person name="Fujiyama A."/>
            <person name="Delaux P.-M."/>
            <person name="Quint M."/>
            <person name="TheiBen G."/>
            <person name="Hagemann M."/>
            <person name="Harholt J."/>
            <person name="Dunand C."/>
            <person name="Zachgo S."/>
            <person name="Langdale J."/>
            <person name="Maumus F."/>
            <person name="Straeten D.V.D."/>
            <person name="Gould S.B."/>
            <person name="Rensing S.A."/>
        </authorList>
    </citation>
    <scope>NUCLEOTIDE SEQUENCE [LARGE SCALE GENOMIC DNA]</scope>
    <source>
        <strain evidence="2 3">S276</strain>
    </source>
</reference>
<dbReference type="Gramene" id="GBG74287">
    <property type="protein sequence ID" value="GBG74287"/>
    <property type="gene ID" value="CBR_g18698"/>
</dbReference>
<accession>A0A388KW61</accession>